<reference evidence="1" key="2">
    <citation type="journal article" date="2015" name="Data Brief">
        <title>Shoot transcriptome of the giant reed, Arundo donax.</title>
        <authorList>
            <person name="Barrero R.A."/>
            <person name="Guerrero F.D."/>
            <person name="Moolhuijzen P."/>
            <person name="Goolsby J.A."/>
            <person name="Tidwell J."/>
            <person name="Bellgard S.E."/>
            <person name="Bellgard M.I."/>
        </authorList>
    </citation>
    <scope>NUCLEOTIDE SEQUENCE</scope>
    <source>
        <tissue evidence="1">Shoot tissue taken approximately 20 cm above the soil surface</tissue>
    </source>
</reference>
<proteinExistence type="predicted"/>
<evidence type="ECO:0000313" key="1">
    <source>
        <dbReference type="EMBL" id="JAE19602.1"/>
    </source>
</evidence>
<organism evidence="1">
    <name type="scientific">Arundo donax</name>
    <name type="common">Giant reed</name>
    <name type="synonym">Donax arundinaceus</name>
    <dbReference type="NCBI Taxonomy" id="35708"/>
    <lineage>
        <taxon>Eukaryota</taxon>
        <taxon>Viridiplantae</taxon>
        <taxon>Streptophyta</taxon>
        <taxon>Embryophyta</taxon>
        <taxon>Tracheophyta</taxon>
        <taxon>Spermatophyta</taxon>
        <taxon>Magnoliopsida</taxon>
        <taxon>Liliopsida</taxon>
        <taxon>Poales</taxon>
        <taxon>Poaceae</taxon>
        <taxon>PACMAD clade</taxon>
        <taxon>Arundinoideae</taxon>
        <taxon>Arundineae</taxon>
        <taxon>Arundo</taxon>
    </lineage>
</organism>
<protein>
    <submittedName>
        <fullName evidence="1">Uncharacterized protein</fullName>
    </submittedName>
</protein>
<name>A0A0A9G553_ARUDO</name>
<dbReference type="AlphaFoldDB" id="A0A0A9G553"/>
<sequence length="107" mass="11770">MQRAACTAPFTATTGELETIPILYNHEPSAAKTSLRTLPGSIVHSVTKLRLSELVKVLYFFPSPIMYVFHVVAFPLRCGVKCLTSQLSFCILVRHVMLACCRPSGEG</sequence>
<accession>A0A0A9G553</accession>
<reference evidence="1" key="1">
    <citation type="submission" date="2014-09" db="EMBL/GenBank/DDBJ databases">
        <authorList>
            <person name="Magalhaes I.L.F."/>
            <person name="Oliveira U."/>
            <person name="Santos F.R."/>
            <person name="Vidigal T.H.D.A."/>
            <person name="Brescovit A.D."/>
            <person name="Santos A.J."/>
        </authorList>
    </citation>
    <scope>NUCLEOTIDE SEQUENCE</scope>
    <source>
        <tissue evidence="1">Shoot tissue taken approximately 20 cm above the soil surface</tissue>
    </source>
</reference>
<dbReference type="EMBL" id="GBRH01178294">
    <property type="protein sequence ID" value="JAE19602.1"/>
    <property type="molecule type" value="Transcribed_RNA"/>
</dbReference>